<proteinExistence type="predicted"/>
<organism evidence="1 2">
    <name type="scientific">Siccirubricoccus soli</name>
    <dbReference type="NCBI Taxonomy" id="2899147"/>
    <lineage>
        <taxon>Bacteria</taxon>
        <taxon>Pseudomonadati</taxon>
        <taxon>Pseudomonadota</taxon>
        <taxon>Alphaproteobacteria</taxon>
        <taxon>Acetobacterales</taxon>
        <taxon>Roseomonadaceae</taxon>
        <taxon>Siccirubricoccus</taxon>
    </lineage>
</organism>
<comment type="caution">
    <text evidence="1">The sequence shown here is derived from an EMBL/GenBank/DDBJ whole genome shotgun (WGS) entry which is preliminary data.</text>
</comment>
<accession>A0ABT1DB57</accession>
<evidence type="ECO:0000313" key="2">
    <source>
        <dbReference type="Proteomes" id="UP001523392"/>
    </source>
</evidence>
<sequence length="51" mass="5230">MSPARNGVAPPPHLAAMAAADALDGRRPCGDRELPVVGPRWRAEVAAGARA</sequence>
<dbReference type="Proteomes" id="UP001523392">
    <property type="component" value="Unassembled WGS sequence"/>
</dbReference>
<protein>
    <submittedName>
        <fullName evidence="1">Uncharacterized protein</fullName>
    </submittedName>
</protein>
<evidence type="ECO:0000313" key="1">
    <source>
        <dbReference type="EMBL" id="MCO6419168.1"/>
    </source>
</evidence>
<gene>
    <name evidence="1" type="ORF">JYK14_23835</name>
</gene>
<reference evidence="1 2" key="1">
    <citation type="submission" date="2021-12" db="EMBL/GenBank/DDBJ databases">
        <title>Siccirubricoccus leaddurans sp. nov., a high concentration Zn2+ tolerance bacterium.</title>
        <authorList>
            <person name="Cao Y."/>
        </authorList>
    </citation>
    <scope>NUCLEOTIDE SEQUENCE [LARGE SCALE GENOMIC DNA]</scope>
    <source>
        <strain evidence="1 2">KC 17139</strain>
    </source>
</reference>
<name>A0ABT1DB57_9PROT</name>
<keyword evidence="2" id="KW-1185">Reference proteome</keyword>
<dbReference type="RefSeq" id="WP_252955791.1">
    <property type="nucleotide sequence ID" value="NZ_JAFIRR010000174.1"/>
</dbReference>
<dbReference type="EMBL" id="JAFIRR010000174">
    <property type="protein sequence ID" value="MCO6419168.1"/>
    <property type="molecule type" value="Genomic_DNA"/>
</dbReference>